<sequence>MDETGDMDVDPAIAAAMGFSGFGTQPGKKRKFDAKDAFVDPDAVDASKSAKGQVHAKGANNLPLGERKQKSSAAIVDAEHLPPPRQELDGSFSGRDADGNYSLEALRRGIRNEHGDMVYFLPSFIADPWQDLKPQ</sequence>
<feature type="region of interest" description="Disordered" evidence="1">
    <location>
        <begin position="45"/>
        <end position="97"/>
    </location>
</feature>
<proteinExistence type="predicted"/>
<evidence type="ECO:0000313" key="3">
    <source>
        <dbReference type="Proteomes" id="UP000799436"/>
    </source>
</evidence>
<name>A0A6G1LCQ9_9PEZI</name>
<gene>
    <name evidence="2" type="ORF">EJ03DRAFT_66664</name>
</gene>
<dbReference type="OrthoDB" id="5419162at2759"/>
<dbReference type="Proteomes" id="UP000799436">
    <property type="component" value="Unassembled WGS sequence"/>
</dbReference>
<feature type="compositionally biased region" description="Basic and acidic residues" evidence="1">
    <location>
        <begin position="77"/>
        <end position="88"/>
    </location>
</feature>
<evidence type="ECO:0000256" key="1">
    <source>
        <dbReference type="SAM" id="MobiDB-lite"/>
    </source>
</evidence>
<accession>A0A6G1LCQ9</accession>
<keyword evidence="3" id="KW-1185">Reference proteome</keyword>
<evidence type="ECO:0000313" key="2">
    <source>
        <dbReference type="EMBL" id="KAF2770372.1"/>
    </source>
</evidence>
<reference evidence="2" key="1">
    <citation type="journal article" date="2020" name="Stud. Mycol.">
        <title>101 Dothideomycetes genomes: a test case for predicting lifestyles and emergence of pathogens.</title>
        <authorList>
            <person name="Haridas S."/>
            <person name="Albert R."/>
            <person name="Binder M."/>
            <person name="Bloem J."/>
            <person name="Labutti K."/>
            <person name="Salamov A."/>
            <person name="Andreopoulos B."/>
            <person name="Baker S."/>
            <person name="Barry K."/>
            <person name="Bills G."/>
            <person name="Bluhm B."/>
            <person name="Cannon C."/>
            <person name="Castanera R."/>
            <person name="Culley D."/>
            <person name="Daum C."/>
            <person name="Ezra D."/>
            <person name="Gonzalez J."/>
            <person name="Henrissat B."/>
            <person name="Kuo A."/>
            <person name="Liang C."/>
            <person name="Lipzen A."/>
            <person name="Lutzoni F."/>
            <person name="Magnuson J."/>
            <person name="Mondo S."/>
            <person name="Nolan M."/>
            <person name="Ohm R."/>
            <person name="Pangilinan J."/>
            <person name="Park H.-J."/>
            <person name="Ramirez L."/>
            <person name="Alfaro M."/>
            <person name="Sun H."/>
            <person name="Tritt A."/>
            <person name="Yoshinaga Y."/>
            <person name="Zwiers L.-H."/>
            <person name="Turgeon B."/>
            <person name="Goodwin S."/>
            <person name="Spatafora J."/>
            <person name="Crous P."/>
            <person name="Grigoriev I."/>
        </authorList>
    </citation>
    <scope>NUCLEOTIDE SEQUENCE</scope>
    <source>
        <strain evidence="2">CBS 116005</strain>
    </source>
</reference>
<dbReference type="EMBL" id="ML995826">
    <property type="protein sequence ID" value="KAF2770372.1"/>
    <property type="molecule type" value="Genomic_DNA"/>
</dbReference>
<organism evidence="2 3">
    <name type="scientific">Teratosphaeria nubilosa</name>
    <dbReference type="NCBI Taxonomy" id="161662"/>
    <lineage>
        <taxon>Eukaryota</taxon>
        <taxon>Fungi</taxon>
        <taxon>Dikarya</taxon>
        <taxon>Ascomycota</taxon>
        <taxon>Pezizomycotina</taxon>
        <taxon>Dothideomycetes</taxon>
        <taxon>Dothideomycetidae</taxon>
        <taxon>Mycosphaerellales</taxon>
        <taxon>Teratosphaeriaceae</taxon>
        <taxon>Teratosphaeria</taxon>
    </lineage>
</organism>
<protein>
    <submittedName>
        <fullName evidence="2">Uncharacterized protein</fullName>
    </submittedName>
</protein>
<dbReference type="AlphaFoldDB" id="A0A6G1LCQ9"/>